<dbReference type="KEGG" id="pco:PHACADRAFT_102853"/>
<dbReference type="OrthoDB" id="2732387at2759"/>
<evidence type="ECO:0000313" key="1">
    <source>
        <dbReference type="EMBL" id="EKM51440.1"/>
    </source>
</evidence>
<accession>K5VXA9</accession>
<gene>
    <name evidence="1" type="ORF">PHACADRAFT_102853</name>
</gene>
<evidence type="ECO:0000313" key="2">
    <source>
        <dbReference type="Proteomes" id="UP000008370"/>
    </source>
</evidence>
<protein>
    <submittedName>
        <fullName evidence="1">Uncharacterized protein</fullName>
    </submittedName>
</protein>
<sequence length="163" mass="18332">HRIRDEPLEPGTWVLVHETWLDNQHGNKGALRWAGPYVIVQRHPSGSYSLRELDGTLLKESVSGSRLKLFYFRDHDQSMTAAAAADVSVVAAPDTSARVRFCGTQIDGRTLNESLKSNDDGGFDVTWVLEDHVVDKACTRERHRTNIDEILRAQSAVLPWPTR</sequence>
<reference evidence="1 2" key="1">
    <citation type="journal article" date="2012" name="BMC Genomics">
        <title>Comparative genomics of the white-rot fungi, Phanerochaete carnosa and P. chrysosporium, to elucidate the genetic basis of the distinct wood types they colonize.</title>
        <authorList>
            <person name="Suzuki H."/>
            <person name="MacDonald J."/>
            <person name="Syed K."/>
            <person name="Salamov A."/>
            <person name="Hori C."/>
            <person name="Aerts A."/>
            <person name="Henrissat B."/>
            <person name="Wiebenga A."/>
            <person name="vanKuyk P.A."/>
            <person name="Barry K."/>
            <person name="Lindquist E."/>
            <person name="LaButti K."/>
            <person name="Lapidus A."/>
            <person name="Lucas S."/>
            <person name="Coutinho P."/>
            <person name="Gong Y."/>
            <person name="Samejima M."/>
            <person name="Mahadevan R."/>
            <person name="Abou-Zaid M."/>
            <person name="de Vries R.P."/>
            <person name="Igarashi K."/>
            <person name="Yadav J.S."/>
            <person name="Grigoriev I.V."/>
            <person name="Master E.R."/>
        </authorList>
    </citation>
    <scope>NUCLEOTIDE SEQUENCE [LARGE SCALE GENOMIC DNA]</scope>
    <source>
        <strain evidence="1 2">HHB-10118-sp</strain>
    </source>
</reference>
<proteinExistence type="predicted"/>
<dbReference type="GeneID" id="18907240"/>
<dbReference type="InParanoid" id="K5VXA9"/>
<feature type="non-terminal residue" evidence="1">
    <location>
        <position position="1"/>
    </location>
</feature>
<dbReference type="RefSeq" id="XP_007400580.1">
    <property type="nucleotide sequence ID" value="XM_007400518.1"/>
</dbReference>
<dbReference type="AlphaFoldDB" id="K5VXA9"/>
<dbReference type="Proteomes" id="UP000008370">
    <property type="component" value="Unassembled WGS sequence"/>
</dbReference>
<keyword evidence="2" id="KW-1185">Reference proteome</keyword>
<dbReference type="HOGENOM" id="CLU_1631066_0_0_1"/>
<dbReference type="EMBL" id="JH930477">
    <property type="protein sequence ID" value="EKM51440.1"/>
    <property type="molecule type" value="Genomic_DNA"/>
</dbReference>
<name>K5VXA9_PHACS</name>
<organism evidence="1 2">
    <name type="scientific">Phanerochaete carnosa (strain HHB-10118-sp)</name>
    <name type="common">White-rot fungus</name>
    <name type="synonym">Peniophora carnosa</name>
    <dbReference type="NCBI Taxonomy" id="650164"/>
    <lineage>
        <taxon>Eukaryota</taxon>
        <taxon>Fungi</taxon>
        <taxon>Dikarya</taxon>
        <taxon>Basidiomycota</taxon>
        <taxon>Agaricomycotina</taxon>
        <taxon>Agaricomycetes</taxon>
        <taxon>Polyporales</taxon>
        <taxon>Phanerochaetaceae</taxon>
        <taxon>Phanerochaete</taxon>
    </lineage>
</organism>